<keyword evidence="1" id="KW-1133">Transmembrane helix</keyword>
<protein>
    <recommendedName>
        <fullName evidence="4">DUF1240 domain-containing protein</fullName>
    </recommendedName>
</protein>
<reference evidence="2 3" key="1">
    <citation type="submission" date="2024-07" db="EMBL/GenBank/DDBJ databases">
        <authorList>
            <person name="Wang L."/>
        </authorList>
    </citation>
    <scope>NUCLEOTIDE SEQUENCE [LARGE SCALE GENOMIC DNA]</scope>
    <source>
        <strain evidence="2 3">WL359</strain>
    </source>
</reference>
<keyword evidence="1" id="KW-0812">Transmembrane</keyword>
<feature type="transmembrane region" description="Helical" evidence="1">
    <location>
        <begin position="50"/>
        <end position="72"/>
    </location>
</feature>
<feature type="transmembrane region" description="Helical" evidence="1">
    <location>
        <begin position="12"/>
        <end position="30"/>
    </location>
</feature>
<keyword evidence="3" id="KW-1185">Reference proteome</keyword>
<evidence type="ECO:0000256" key="1">
    <source>
        <dbReference type="SAM" id="Phobius"/>
    </source>
</evidence>
<accession>A0ABV3NP89</accession>
<dbReference type="Proteomes" id="UP001555342">
    <property type="component" value="Unassembled WGS sequence"/>
</dbReference>
<proteinExistence type="predicted"/>
<sequence length="146" mass="16647">MSSVYSNLAIRIAVVTIIPFVFYGVFIIFGNDVMDLLRMKDIIYFNWRNIPVLICMPWLAFGEMLFISSFFTRNQEIQPTLMKYTNYIGLVTSALFFLALLSGPIINVAFSFSSYHACSADGIFSGVYYVKDKSHCEKLTSAVVWE</sequence>
<keyword evidence="1" id="KW-0472">Membrane</keyword>
<evidence type="ECO:0000313" key="2">
    <source>
        <dbReference type="EMBL" id="MEW7311354.1"/>
    </source>
</evidence>
<gene>
    <name evidence="2" type="ORF">AB1E22_01240</name>
</gene>
<name>A0ABV3NP89_9ENTR</name>
<evidence type="ECO:0000313" key="3">
    <source>
        <dbReference type="Proteomes" id="UP001555342"/>
    </source>
</evidence>
<dbReference type="EMBL" id="JBFMVT010000002">
    <property type="protein sequence ID" value="MEW7311354.1"/>
    <property type="molecule type" value="Genomic_DNA"/>
</dbReference>
<feature type="transmembrane region" description="Helical" evidence="1">
    <location>
        <begin position="84"/>
        <end position="106"/>
    </location>
</feature>
<dbReference type="RefSeq" id="WP_367593707.1">
    <property type="nucleotide sequence ID" value="NZ_JBFMVT010000002.1"/>
</dbReference>
<organism evidence="2 3">
    <name type="scientific">Buttiauxella gaviniae</name>
    <dbReference type="NCBI Taxonomy" id="82990"/>
    <lineage>
        <taxon>Bacteria</taxon>
        <taxon>Pseudomonadati</taxon>
        <taxon>Pseudomonadota</taxon>
        <taxon>Gammaproteobacteria</taxon>
        <taxon>Enterobacterales</taxon>
        <taxon>Enterobacteriaceae</taxon>
        <taxon>Buttiauxella</taxon>
    </lineage>
</organism>
<comment type="caution">
    <text evidence="2">The sequence shown here is derived from an EMBL/GenBank/DDBJ whole genome shotgun (WGS) entry which is preliminary data.</text>
</comment>
<evidence type="ECO:0008006" key="4">
    <source>
        <dbReference type="Google" id="ProtNLM"/>
    </source>
</evidence>